<dbReference type="Gene3D" id="3.40.50.2000">
    <property type="entry name" value="Glycogen Phosphorylase B"/>
    <property type="match status" value="2"/>
</dbReference>
<accession>A0A563E0I8</accession>
<evidence type="ECO:0000259" key="3">
    <source>
        <dbReference type="Pfam" id="PF00534"/>
    </source>
</evidence>
<dbReference type="Pfam" id="PF00534">
    <property type="entry name" value="Glycos_transf_1"/>
    <property type="match status" value="1"/>
</dbReference>
<feature type="domain" description="Glycosyl transferase family 1" evidence="3">
    <location>
        <begin position="209"/>
        <end position="324"/>
    </location>
</feature>
<sequence>MTRHDRPRVLIVAGYFDWFSGYQETVLARAFSQVADTNVLAGNRVSPIFSDDHLAKVGASRIYPAGECYENDVLVTRLPIREIRSMVWSRRVPSLVQNGSYDLVVQVMPGQLFPALASIPRVKHRVALYGDNAAMYAALGPIQSRIKFAAFSATKGLIYWTVNRRASRAYGYTMDTITRLRHFAPSGMEVLPLAFDREEFYFSRETRSAARAELNYDDDDLVVIAAGKVQPQKCISSVVESIASYRQREPRVRLIIVGMDSGEESCRIRKHVEDSGISDITLSFPFVDARRLNELFNAADVGIWPTMPAITIQQAMGTGLQVIIPRNQFTDHLLRGSSSAHEIAPRPEGISIGIRTAQRMKSASDMPRCVHAKSNEAFSGRRVVERLLEDLSR</sequence>
<keyword evidence="1" id="KW-0328">Glycosyltransferase</keyword>
<protein>
    <submittedName>
        <fullName evidence="4">Glycosyltransferase family 4 protein</fullName>
    </submittedName>
</protein>
<dbReference type="Proteomes" id="UP000320244">
    <property type="component" value="Unassembled WGS sequence"/>
</dbReference>
<proteinExistence type="predicted"/>
<dbReference type="RefSeq" id="WP_146316967.1">
    <property type="nucleotide sequence ID" value="NZ_VCQV01000015.1"/>
</dbReference>
<dbReference type="SUPFAM" id="SSF53756">
    <property type="entry name" value="UDP-Glycosyltransferase/glycogen phosphorylase"/>
    <property type="match status" value="1"/>
</dbReference>
<reference evidence="4 5" key="1">
    <citation type="submission" date="2019-05" db="EMBL/GenBank/DDBJ databases">
        <authorList>
            <person name="Lee S.D."/>
        </authorList>
    </citation>
    <scope>NUCLEOTIDE SEQUENCE [LARGE SCALE GENOMIC DNA]</scope>
    <source>
        <strain evidence="4 5">C5-26</strain>
    </source>
</reference>
<dbReference type="EMBL" id="VCQV01000015">
    <property type="protein sequence ID" value="TWP35905.1"/>
    <property type="molecule type" value="Genomic_DNA"/>
</dbReference>
<reference evidence="4 5" key="2">
    <citation type="submission" date="2019-08" db="EMBL/GenBank/DDBJ databases">
        <title>Jejuicoccus antrihumi gen. nov., sp. nov., a new member of the family Dermacoccaceae isolated from a cave.</title>
        <authorList>
            <person name="Schumann P."/>
            <person name="Kim I.S."/>
        </authorList>
    </citation>
    <scope>NUCLEOTIDE SEQUENCE [LARGE SCALE GENOMIC DNA]</scope>
    <source>
        <strain evidence="4 5">C5-26</strain>
    </source>
</reference>
<dbReference type="InterPro" id="IPR001296">
    <property type="entry name" value="Glyco_trans_1"/>
</dbReference>
<dbReference type="OrthoDB" id="3803867at2"/>
<dbReference type="AlphaFoldDB" id="A0A563E0I8"/>
<dbReference type="GO" id="GO:0016757">
    <property type="term" value="F:glycosyltransferase activity"/>
    <property type="evidence" value="ECO:0007669"/>
    <property type="project" value="UniProtKB-KW"/>
</dbReference>
<evidence type="ECO:0000313" key="5">
    <source>
        <dbReference type="Proteomes" id="UP000320244"/>
    </source>
</evidence>
<name>A0A563E0I8_9MICO</name>
<gene>
    <name evidence="4" type="ORF">FGL98_11760</name>
</gene>
<keyword evidence="2 4" id="KW-0808">Transferase</keyword>
<evidence type="ECO:0000256" key="2">
    <source>
        <dbReference type="ARBA" id="ARBA00022679"/>
    </source>
</evidence>
<organism evidence="4 5">
    <name type="scientific">Leekyejoonella antrihumi</name>
    <dbReference type="NCBI Taxonomy" id="1660198"/>
    <lineage>
        <taxon>Bacteria</taxon>
        <taxon>Bacillati</taxon>
        <taxon>Actinomycetota</taxon>
        <taxon>Actinomycetes</taxon>
        <taxon>Micrococcales</taxon>
        <taxon>Dermacoccaceae</taxon>
        <taxon>Leekyejoonella</taxon>
    </lineage>
</organism>
<keyword evidence="5" id="KW-1185">Reference proteome</keyword>
<evidence type="ECO:0000313" key="4">
    <source>
        <dbReference type="EMBL" id="TWP35905.1"/>
    </source>
</evidence>
<dbReference type="PANTHER" id="PTHR12526">
    <property type="entry name" value="GLYCOSYLTRANSFERASE"/>
    <property type="match status" value="1"/>
</dbReference>
<dbReference type="PANTHER" id="PTHR12526:SF510">
    <property type="entry name" value="D-INOSITOL 3-PHOSPHATE GLYCOSYLTRANSFERASE"/>
    <property type="match status" value="1"/>
</dbReference>
<evidence type="ECO:0000256" key="1">
    <source>
        <dbReference type="ARBA" id="ARBA00022676"/>
    </source>
</evidence>
<comment type="caution">
    <text evidence="4">The sequence shown here is derived from an EMBL/GenBank/DDBJ whole genome shotgun (WGS) entry which is preliminary data.</text>
</comment>